<reference evidence="4 5" key="1">
    <citation type="submission" date="2021-01" db="EMBL/GenBank/DDBJ databases">
        <title>Carboxyliciviraga sp.nov., isolated from coastal sediments.</title>
        <authorList>
            <person name="Lu D."/>
            <person name="Zhang T."/>
        </authorList>
    </citation>
    <scope>NUCLEOTIDE SEQUENCE [LARGE SCALE GENOMIC DNA]</scope>
    <source>
        <strain evidence="4 5">N1Y132</strain>
    </source>
</reference>
<comment type="caution">
    <text evidence="4">The sequence shown here is derived from an EMBL/GenBank/DDBJ whole genome shotgun (WGS) entry which is preliminary data.</text>
</comment>
<dbReference type="RefSeq" id="WP_200464397.1">
    <property type="nucleotide sequence ID" value="NZ_JAENRR010000013.1"/>
</dbReference>
<sequence length="159" mass="18396">MKTINELLGLKKQESEQLINDLNNLLANYQLFYQNLRGFHWNVKGEKFFELHLKFEELYNDAVVKIDEIAERILTLGGTPMHAFADYLDTAKIETAKNITNGKQCMELTLENMATLVKVEKAMLPLAQEAEDEGTITLLTDYISQQEKTIWMLHSWLTK</sequence>
<dbReference type="PIRSF" id="PIRSF005900">
    <property type="entry name" value="Dps"/>
    <property type="match status" value="1"/>
</dbReference>
<evidence type="ECO:0000313" key="4">
    <source>
        <dbReference type="EMBL" id="MBK3517171.1"/>
    </source>
</evidence>
<evidence type="ECO:0000259" key="3">
    <source>
        <dbReference type="Pfam" id="PF00210"/>
    </source>
</evidence>
<comment type="similarity">
    <text evidence="1 2">Belongs to the Dps family.</text>
</comment>
<evidence type="ECO:0000313" key="5">
    <source>
        <dbReference type="Proteomes" id="UP000605676"/>
    </source>
</evidence>
<dbReference type="InterPro" id="IPR009078">
    <property type="entry name" value="Ferritin-like_SF"/>
</dbReference>
<dbReference type="InterPro" id="IPR008331">
    <property type="entry name" value="Ferritin_DPS_dom"/>
</dbReference>
<dbReference type="Proteomes" id="UP000605676">
    <property type="component" value="Unassembled WGS sequence"/>
</dbReference>
<feature type="domain" description="Ferritin/DPS" evidence="3">
    <location>
        <begin position="20"/>
        <end position="159"/>
    </location>
</feature>
<dbReference type="Gene3D" id="1.20.1260.10">
    <property type="match status" value="1"/>
</dbReference>
<dbReference type="SUPFAM" id="SSF47240">
    <property type="entry name" value="Ferritin-like"/>
    <property type="match status" value="1"/>
</dbReference>
<dbReference type="InterPro" id="IPR002177">
    <property type="entry name" value="DPS_DNA-bd"/>
</dbReference>
<dbReference type="InterPro" id="IPR012347">
    <property type="entry name" value="Ferritin-like"/>
</dbReference>
<evidence type="ECO:0000256" key="2">
    <source>
        <dbReference type="RuleBase" id="RU003875"/>
    </source>
</evidence>
<evidence type="ECO:0000256" key="1">
    <source>
        <dbReference type="ARBA" id="ARBA00009497"/>
    </source>
</evidence>
<dbReference type="PANTHER" id="PTHR42932">
    <property type="entry name" value="GENERAL STRESS PROTEIN 20U"/>
    <property type="match status" value="1"/>
</dbReference>
<name>A0ABS1HHW4_9BACT</name>
<dbReference type="PANTHER" id="PTHR42932:SF1">
    <property type="entry name" value="GENERAL STRESS PROTEIN 20U"/>
    <property type="match status" value="1"/>
</dbReference>
<organism evidence="4 5">
    <name type="scientific">Carboxylicivirga marina</name>
    <dbReference type="NCBI Taxonomy" id="2800988"/>
    <lineage>
        <taxon>Bacteria</taxon>
        <taxon>Pseudomonadati</taxon>
        <taxon>Bacteroidota</taxon>
        <taxon>Bacteroidia</taxon>
        <taxon>Marinilabiliales</taxon>
        <taxon>Marinilabiliaceae</taxon>
        <taxon>Carboxylicivirga</taxon>
    </lineage>
</organism>
<dbReference type="CDD" id="cd01043">
    <property type="entry name" value="DPS"/>
    <property type="match status" value="1"/>
</dbReference>
<keyword evidence="5" id="KW-1185">Reference proteome</keyword>
<dbReference type="EMBL" id="JAENRR010000013">
    <property type="protein sequence ID" value="MBK3517171.1"/>
    <property type="molecule type" value="Genomic_DNA"/>
</dbReference>
<proteinExistence type="inferred from homology"/>
<protein>
    <submittedName>
        <fullName evidence="4">DNA starvation/stationary phase protection protein</fullName>
    </submittedName>
</protein>
<dbReference type="PROSITE" id="PS00818">
    <property type="entry name" value="DPS_1"/>
    <property type="match status" value="1"/>
</dbReference>
<dbReference type="InterPro" id="IPR023188">
    <property type="entry name" value="DPS_DNA-bd_CS"/>
</dbReference>
<gene>
    <name evidence="4" type="ORF">JIV24_07430</name>
</gene>
<dbReference type="PROSITE" id="PS00819">
    <property type="entry name" value="DPS_2"/>
    <property type="match status" value="1"/>
</dbReference>
<dbReference type="PRINTS" id="PR01346">
    <property type="entry name" value="HELNAPAPROT"/>
</dbReference>
<accession>A0ABS1HHW4</accession>
<dbReference type="Pfam" id="PF00210">
    <property type="entry name" value="Ferritin"/>
    <property type="match status" value="1"/>
</dbReference>